<dbReference type="AlphaFoldDB" id="A0A7K7XUE9"/>
<evidence type="ECO:0000256" key="11">
    <source>
        <dbReference type="ARBA" id="ARBA00045876"/>
    </source>
</evidence>
<dbReference type="Pfam" id="PF13646">
    <property type="entry name" value="HEAT_2"/>
    <property type="match status" value="2"/>
</dbReference>
<keyword evidence="6" id="KW-0677">Repeat</keyword>
<dbReference type="Proteomes" id="UP000586926">
    <property type="component" value="Unassembled WGS sequence"/>
</dbReference>
<evidence type="ECO:0000256" key="9">
    <source>
        <dbReference type="ARBA" id="ARBA00023033"/>
    </source>
</evidence>
<evidence type="ECO:0000256" key="2">
    <source>
        <dbReference type="ARBA" id="ARBA00001954"/>
    </source>
</evidence>
<dbReference type="InterPro" id="IPR004155">
    <property type="entry name" value="PBS_lyase_HEAT"/>
</dbReference>
<comment type="function">
    <text evidence="11">Catalyzes the hydroxylation of the N(6)-(4-aminobutyl)-L-lysine intermediate produced by deoxyhypusine synthase/DHPS on a critical lysine of the eukaryotic translation initiation factor 5A/eIF-5A. This is the second step of the post-translational modification of that lysine into an unusual amino acid residue named hypusine. Hypusination is unique to mature eIF-5A factor and is essential for its function.</text>
</comment>
<evidence type="ECO:0000256" key="6">
    <source>
        <dbReference type="ARBA" id="ARBA00022737"/>
    </source>
</evidence>
<keyword evidence="13" id="KW-1185">Reference proteome</keyword>
<evidence type="ECO:0000256" key="1">
    <source>
        <dbReference type="ARBA" id="ARBA00000068"/>
    </source>
</evidence>
<proteinExistence type="inferred from homology"/>
<evidence type="ECO:0000256" key="5">
    <source>
        <dbReference type="ARBA" id="ARBA00022723"/>
    </source>
</evidence>
<evidence type="ECO:0000313" key="13">
    <source>
        <dbReference type="Proteomes" id="UP000586926"/>
    </source>
</evidence>
<name>A0A7K7XUE9_9PASS</name>
<evidence type="ECO:0000313" key="12">
    <source>
        <dbReference type="EMBL" id="NXA69245.1"/>
    </source>
</evidence>
<dbReference type="PANTHER" id="PTHR12697">
    <property type="entry name" value="PBS LYASE HEAT-LIKE PROTEIN"/>
    <property type="match status" value="1"/>
</dbReference>
<keyword evidence="5" id="KW-0479">Metal-binding</keyword>
<dbReference type="HAMAP" id="MF_03101">
    <property type="entry name" value="Deoxyhypusine_hydroxylase"/>
    <property type="match status" value="1"/>
</dbReference>
<comment type="cofactor">
    <cofactor evidence="2">
        <name>Fe(2+)</name>
        <dbReference type="ChEBI" id="CHEBI:29033"/>
    </cofactor>
</comment>
<dbReference type="UniPathway" id="UPA00354"/>
<comment type="caution">
    <text evidence="12">The sequence shown here is derived from an EMBL/GenBank/DDBJ whole genome shotgun (WGS) entry which is preliminary data.</text>
</comment>
<sequence>MVTEQEVEAIGRTLVDEAQPLPARFRALFTLRNLGGRAAVEWIGRAFGDGSALLKHELAFCLGQMQDEAAIPVLIRVLEDTAQEPMVRHEAGEALGAIGNPDVLDVLKRYSQDPVVEVAETCQLAVRRLEWLQNNKEKPGTSPYLSVDPAPPAEETDVAKLREILLDESQELFDRYRAMFALRNVGGQAAVLALAEGEGLSLLWLQDEACVPQLTAALHSRAESPMVRHECAEALGSIARPSCLRALRAFAGDEERVVRESCQVALDMYEYENGAQFQYADGLCKLQA</sequence>
<organism evidence="12 13">
    <name type="scientific">Mohoua ochrocephala</name>
    <dbReference type="NCBI Taxonomy" id="874463"/>
    <lineage>
        <taxon>Eukaryota</taxon>
        <taxon>Metazoa</taxon>
        <taxon>Chordata</taxon>
        <taxon>Craniata</taxon>
        <taxon>Vertebrata</taxon>
        <taxon>Euteleostomi</taxon>
        <taxon>Archelosauria</taxon>
        <taxon>Archosauria</taxon>
        <taxon>Dinosauria</taxon>
        <taxon>Saurischia</taxon>
        <taxon>Theropoda</taxon>
        <taxon>Coelurosauria</taxon>
        <taxon>Aves</taxon>
        <taxon>Neognathae</taxon>
        <taxon>Neoaves</taxon>
        <taxon>Telluraves</taxon>
        <taxon>Australaves</taxon>
        <taxon>Passeriformes</taxon>
        <taxon>Meliphagoidea</taxon>
        <taxon>Acanthizidae</taxon>
        <taxon>Mohoua</taxon>
    </lineage>
</organism>
<accession>A0A7K7XUE9</accession>
<evidence type="ECO:0000256" key="3">
    <source>
        <dbReference type="ARBA" id="ARBA00005041"/>
    </source>
</evidence>
<dbReference type="Gene3D" id="1.25.10.10">
    <property type="entry name" value="Leucine-rich Repeat Variant"/>
    <property type="match status" value="2"/>
</dbReference>
<evidence type="ECO:0000256" key="10">
    <source>
        <dbReference type="ARBA" id="ARBA00023256"/>
    </source>
</evidence>
<dbReference type="FunFam" id="1.25.10.10:FF:000099">
    <property type="entry name" value="Deoxyhypusine hydroxylase"/>
    <property type="match status" value="1"/>
</dbReference>
<evidence type="ECO:0000256" key="4">
    <source>
        <dbReference type="ARBA" id="ARBA00012606"/>
    </source>
</evidence>
<dbReference type="SMART" id="SM00567">
    <property type="entry name" value="EZ_HEAT"/>
    <property type="match status" value="5"/>
</dbReference>
<keyword evidence="7" id="KW-0560">Oxidoreductase</keyword>
<keyword evidence="9" id="KW-0503">Monooxygenase</keyword>
<dbReference type="SUPFAM" id="SSF48371">
    <property type="entry name" value="ARM repeat"/>
    <property type="match status" value="1"/>
</dbReference>
<feature type="non-terminal residue" evidence="12">
    <location>
        <position position="1"/>
    </location>
</feature>
<feature type="non-terminal residue" evidence="12">
    <location>
        <position position="288"/>
    </location>
</feature>
<evidence type="ECO:0000256" key="8">
    <source>
        <dbReference type="ARBA" id="ARBA00023004"/>
    </source>
</evidence>
<gene>
    <name evidence="12" type="primary">Dohh</name>
    <name evidence="12" type="ORF">MOHOCH_R09953</name>
</gene>
<dbReference type="InterPro" id="IPR011989">
    <property type="entry name" value="ARM-like"/>
</dbReference>
<evidence type="ECO:0000256" key="7">
    <source>
        <dbReference type="ARBA" id="ARBA00023002"/>
    </source>
</evidence>
<dbReference type="GO" id="GO:0019135">
    <property type="term" value="F:deoxyhypusine monooxygenase activity"/>
    <property type="evidence" value="ECO:0007669"/>
    <property type="project" value="UniProtKB-EC"/>
</dbReference>
<dbReference type="EC" id="1.14.99.29" evidence="4"/>
<dbReference type="InterPro" id="IPR016024">
    <property type="entry name" value="ARM-type_fold"/>
</dbReference>
<comment type="catalytic activity">
    <reaction evidence="1">
        <text>[eIF5A protein]-deoxyhypusine + AH2 + O2 = [eIF5A protein]-hypusine + A + H2O</text>
        <dbReference type="Rhea" id="RHEA:14101"/>
        <dbReference type="Rhea" id="RHEA-COMP:10144"/>
        <dbReference type="Rhea" id="RHEA-COMP:12592"/>
        <dbReference type="ChEBI" id="CHEBI:13193"/>
        <dbReference type="ChEBI" id="CHEBI:15377"/>
        <dbReference type="ChEBI" id="CHEBI:15379"/>
        <dbReference type="ChEBI" id="CHEBI:17499"/>
        <dbReference type="ChEBI" id="CHEBI:82657"/>
        <dbReference type="ChEBI" id="CHEBI:91175"/>
        <dbReference type="EC" id="1.14.99.29"/>
    </reaction>
</comment>
<reference evidence="12 13" key="1">
    <citation type="submission" date="2019-09" db="EMBL/GenBank/DDBJ databases">
        <title>Bird 10,000 Genomes (B10K) Project - Family phase.</title>
        <authorList>
            <person name="Zhang G."/>
        </authorList>
    </citation>
    <scope>NUCLEOTIDE SEQUENCE [LARGE SCALE GENOMIC DNA]</scope>
    <source>
        <strain evidence="12">B10K-DU-030-22</strain>
        <tissue evidence="12">Blood</tissue>
    </source>
</reference>
<keyword evidence="8" id="KW-0408">Iron</keyword>
<keyword evidence="10" id="KW-0386">Hypusine biosynthesis</keyword>
<dbReference type="GO" id="GO:0046872">
    <property type="term" value="F:metal ion binding"/>
    <property type="evidence" value="ECO:0007669"/>
    <property type="project" value="UniProtKB-KW"/>
</dbReference>
<dbReference type="EMBL" id="VZTA01025424">
    <property type="protein sequence ID" value="NXA69245.1"/>
    <property type="molecule type" value="Genomic_DNA"/>
</dbReference>
<dbReference type="PANTHER" id="PTHR12697:SF5">
    <property type="entry name" value="DEOXYHYPUSINE HYDROXYLASE"/>
    <property type="match status" value="1"/>
</dbReference>
<dbReference type="InterPro" id="IPR027517">
    <property type="entry name" value="Deoxyhypusine_hydroxylase"/>
</dbReference>
<comment type="pathway">
    <text evidence="3">Protein modification; eIF5A hypusination.</text>
</comment>
<protein>
    <recommendedName>
        <fullName evidence="4">deoxyhypusine monooxygenase</fullName>
        <ecNumber evidence="4">1.14.99.29</ecNumber>
    </recommendedName>
</protein>